<dbReference type="InterPro" id="IPR011050">
    <property type="entry name" value="Pectin_lyase_fold/virulence"/>
</dbReference>
<dbReference type="EMBL" id="CP055315">
    <property type="protein sequence ID" value="QLO51766.1"/>
    <property type="molecule type" value="Genomic_DNA"/>
</dbReference>
<evidence type="ECO:0000313" key="2">
    <source>
        <dbReference type="Proteomes" id="UP000510937"/>
    </source>
</evidence>
<accession>A0ABD7AG76</accession>
<dbReference type="AlphaFoldDB" id="A0ABD7AG76"/>
<organism evidence="1 2">
    <name type="scientific">Klebsiella grimontii</name>
    <dbReference type="NCBI Taxonomy" id="2058152"/>
    <lineage>
        <taxon>Bacteria</taxon>
        <taxon>Pseudomonadati</taxon>
        <taxon>Pseudomonadota</taxon>
        <taxon>Gammaproteobacteria</taxon>
        <taxon>Enterobacterales</taxon>
        <taxon>Enterobacteriaceae</taxon>
        <taxon>Klebsiella/Raoultella group</taxon>
        <taxon>Klebsiella</taxon>
    </lineage>
</organism>
<dbReference type="RefSeq" id="WP_181247074.1">
    <property type="nucleotide sequence ID" value="NZ_CP055315.1"/>
</dbReference>
<protein>
    <recommendedName>
        <fullName evidence="3">Pectate lyase superfamily protein domain-containing protein</fullName>
    </recommendedName>
</protein>
<dbReference type="Proteomes" id="UP000510937">
    <property type="component" value="Chromosome"/>
</dbReference>
<proteinExistence type="predicted"/>
<dbReference type="SUPFAM" id="SSF51126">
    <property type="entry name" value="Pectin lyase-like"/>
    <property type="match status" value="1"/>
</dbReference>
<evidence type="ECO:0008006" key="3">
    <source>
        <dbReference type="Google" id="ProtNLM"/>
    </source>
</evidence>
<evidence type="ECO:0000313" key="1">
    <source>
        <dbReference type="EMBL" id="QLO51766.1"/>
    </source>
</evidence>
<sequence>MLIQSLLISPLLPIEKAISKTLINKNTIANSYDVLEEMVPSEPGQIVTLKSYHMGEKKGGGIFIAVQDKTKKSDKGTIIQAVNGLSWIRIDSLKKIKKPEWFGCYGDNENDDTSAFSLMLHALNTGDNIILAPNSIYFNRLKTESDEWVITQNNITIIGNNATLSRRATTPNDVDNISTIKIMGANNFKIKGKLLITTNEPNFPLTDTNNNIISNETFPRAYVSSHGLYLKQVNYVSLSKELTCSNAVFPCYIFNCKNIDIKGSYTKSGQVHPFKSQDLQLGSGIKIAKTENFKVRIRTSDTAYCGCEIEPHTTRGNIDLISEKSFMHGCIIHRNSNNMQVNVTCNNAKRAAIQISAGSSEIRGDIYSNNCKYGCIITSEKNNICKNIELNIHCTNTKDMNLVVRNSDGNYSSIKNATIQLFFNNINIQSEVRKTTNSPRTPLIKISNAEKCKILIPSNTDSNAISISNSTDCDVIRKK</sequence>
<name>A0ABD7AG76_9ENTR</name>
<gene>
    <name evidence="1" type="ORF">HV234_09635</name>
</gene>
<reference evidence="2" key="1">
    <citation type="submission" date="2020-06" db="EMBL/GenBank/DDBJ databases">
        <title>REHAB project genomes.</title>
        <authorList>
            <person name="Shaw L.P."/>
        </authorList>
    </citation>
    <scope>NUCLEOTIDE SEQUENCE [LARGE SCALE GENOMIC DNA]</scope>
    <source>
        <strain evidence="2">RHBSTW-00555</strain>
    </source>
</reference>